<dbReference type="InterPro" id="IPR013780">
    <property type="entry name" value="Glyco_hydro_b"/>
</dbReference>
<keyword evidence="11" id="KW-0325">Glycoprotein</keyword>
<keyword evidence="10 13" id="KW-1015">Disulfide bond</keyword>
<dbReference type="RefSeq" id="XP_018708760.1">
    <property type="nucleotide sequence ID" value="XM_018844310.1"/>
</dbReference>
<evidence type="ECO:0000256" key="2">
    <source>
        <dbReference type="ARBA" id="ARBA00003969"/>
    </source>
</evidence>
<dbReference type="STRING" id="1081104.A0A162JU20"/>
<evidence type="ECO:0000256" key="1">
    <source>
        <dbReference type="ARBA" id="ARBA00001255"/>
    </source>
</evidence>
<keyword evidence="7 14" id="KW-0732">Signal</keyword>
<dbReference type="Pfam" id="PF16499">
    <property type="entry name" value="Melibiase_2"/>
    <property type="match status" value="1"/>
</dbReference>
<keyword evidence="8" id="KW-0430">Lectin</keyword>
<comment type="catalytic activity">
    <reaction evidence="1 13">
        <text>Hydrolysis of terminal, non-reducing alpha-D-galactose residues in alpha-D-galactosides, including galactose oligosaccharides, galactomannans and galactolipids.</text>
        <dbReference type="EC" id="3.2.1.22"/>
    </reaction>
</comment>
<evidence type="ECO:0000256" key="11">
    <source>
        <dbReference type="ARBA" id="ARBA00023180"/>
    </source>
</evidence>
<dbReference type="SUPFAM" id="SSF51445">
    <property type="entry name" value="(Trans)glycosidases"/>
    <property type="match status" value="1"/>
</dbReference>
<feature type="domain" description="Alpha galactosidase C-terminal" evidence="16">
    <location>
        <begin position="323"/>
        <end position="405"/>
    </location>
</feature>
<evidence type="ECO:0000313" key="18">
    <source>
        <dbReference type="Proteomes" id="UP000076744"/>
    </source>
</evidence>
<dbReference type="Pfam" id="PF00652">
    <property type="entry name" value="Ricin_B_lectin"/>
    <property type="match status" value="1"/>
</dbReference>
<dbReference type="Pfam" id="PF17801">
    <property type="entry name" value="Melibiase_C"/>
    <property type="match status" value="1"/>
</dbReference>
<feature type="signal peptide" evidence="14">
    <location>
        <begin position="1"/>
        <end position="19"/>
    </location>
</feature>
<keyword evidence="6" id="KW-0964">Secreted</keyword>
<evidence type="ECO:0000256" key="13">
    <source>
        <dbReference type="RuleBase" id="RU361168"/>
    </source>
</evidence>
<dbReference type="PROSITE" id="PS50231">
    <property type="entry name" value="RICIN_B_LECTIN"/>
    <property type="match status" value="1"/>
</dbReference>
<accession>A0A162JU20</accession>
<comment type="subcellular location">
    <subcellularLocation>
        <location evidence="3">Secreted</location>
    </subcellularLocation>
</comment>
<evidence type="ECO:0000256" key="10">
    <source>
        <dbReference type="ARBA" id="ARBA00023157"/>
    </source>
</evidence>
<organism evidence="17 18">
    <name type="scientific">Cordyceps fumosorosea (strain ARSEF 2679)</name>
    <name type="common">Isaria fumosorosea</name>
    <dbReference type="NCBI Taxonomy" id="1081104"/>
    <lineage>
        <taxon>Eukaryota</taxon>
        <taxon>Fungi</taxon>
        <taxon>Dikarya</taxon>
        <taxon>Ascomycota</taxon>
        <taxon>Pezizomycotina</taxon>
        <taxon>Sordariomycetes</taxon>
        <taxon>Hypocreomycetidae</taxon>
        <taxon>Hypocreales</taxon>
        <taxon>Cordycipitaceae</taxon>
        <taxon>Cordyceps</taxon>
    </lineage>
</organism>
<dbReference type="SUPFAM" id="SSF50370">
    <property type="entry name" value="Ricin B-like lectins"/>
    <property type="match status" value="1"/>
</dbReference>
<evidence type="ECO:0000256" key="3">
    <source>
        <dbReference type="ARBA" id="ARBA00004613"/>
    </source>
</evidence>
<dbReference type="GO" id="GO:0004557">
    <property type="term" value="F:alpha-galactosidase activity"/>
    <property type="evidence" value="ECO:0007669"/>
    <property type="project" value="UniProtKB-EC"/>
</dbReference>
<evidence type="ECO:0000313" key="17">
    <source>
        <dbReference type="EMBL" id="OAA73802.1"/>
    </source>
</evidence>
<dbReference type="GeneID" id="30016995"/>
<dbReference type="InterPro" id="IPR035992">
    <property type="entry name" value="Ricin_B-like_lectins"/>
</dbReference>
<dbReference type="EC" id="3.2.1.22" evidence="5 13"/>
<evidence type="ECO:0000256" key="14">
    <source>
        <dbReference type="SAM" id="SignalP"/>
    </source>
</evidence>
<protein>
    <recommendedName>
        <fullName evidence="5 13">Alpha-galactosidase</fullName>
        <ecNumber evidence="5 13">3.2.1.22</ecNumber>
    </recommendedName>
    <alternativeName>
        <fullName evidence="13">Melibiase</fullName>
    </alternativeName>
</protein>
<proteinExistence type="inferred from homology"/>
<keyword evidence="9 13" id="KW-0378">Hydrolase</keyword>
<dbReference type="PANTHER" id="PTHR11452">
    <property type="entry name" value="ALPHA-GALACTOSIDASE/ALPHA-N-ACETYLGALACTOSAMINIDASE"/>
    <property type="match status" value="1"/>
</dbReference>
<evidence type="ECO:0000256" key="5">
    <source>
        <dbReference type="ARBA" id="ARBA00012755"/>
    </source>
</evidence>
<dbReference type="Gene3D" id="2.60.40.1180">
    <property type="entry name" value="Golgi alpha-mannosidase II"/>
    <property type="match status" value="1"/>
</dbReference>
<evidence type="ECO:0000259" key="16">
    <source>
        <dbReference type="Pfam" id="PF17801"/>
    </source>
</evidence>
<dbReference type="GO" id="GO:0005975">
    <property type="term" value="P:carbohydrate metabolic process"/>
    <property type="evidence" value="ECO:0007669"/>
    <property type="project" value="InterPro"/>
</dbReference>
<evidence type="ECO:0000256" key="6">
    <source>
        <dbReference type="ARBA" id="ARBA00022525"/>
    </source>
</evidence>
<name>A0A162JU20_CORFA</name>
<dbReference type="InterPro" id="IPR000772">
    <property type="entry name" value="Ricin_B_lectin"/>
</dbReference>
<dbReference type="InterPro" id="IPR017853">
    <property type="entry name" value="GH"/>
</dbReference>
<sequence length="545" mass="59343">MKSQLILASAAGLVSPVASTHVDLPLPPMGFNNWARFTTHINQSIFTDAATAMAANGMLAAGYNRLNLDDAWSMRERAANGSMVVDPVKFPQGLPWLASFIKDKGFIPGIYTDSGTLSCGAYPAAYGHEAIDLKDFSDWGYEYLKMDGCNVPGGDEAAYRHLYFDVWRDLLLKFPKPVVFSNSAPAYFCGADNLTDWYTIMGWSQEMGQLARHSDDIINYDAKGSAWDSLMTNYYQHVRLARYQRPGFFNDPDFLNTDHPSYTLEEKKTHMALWSSFSAPLIVSADIPNLTKDELDILLNKDLIAIDQDPLVQQATLVSSSTTWEVLTKNLANGDRVLTVLNKGDAAGDHTVPWASIGIQTDRVKPGTALGVKDLWTGKMEQVKLSAGGVTAKGVGAHGTAVFRISGAMGGSDHPIVLPTGLIFNTFSLKCLSDDKSGKVTWKACDGSDSQTWKVSDDGHVNSLLRPDECLTDVQGKLLSRHSACHTDAWKYFNSGNLVNGNSNRCLTEEADGSATVADCGYATNEQVVGLPAGAKVIETAYYKN</sequence>
<keyword evidence="12 13" id="KW-0326">Glycosidase</keyword>
<evidence type="ECO:0000256" key="9">
    <source>
        <dbReference type="ARBA" id="ARBA00022801"/>
    </source>
</evidence>
<dbReference type="InterPro" id="IPR002241">
    <property type="entry name" value="Glyco_hydro_27"/>
</dbReference>
<dbReference type="PRINTS" id="PR00740">
    <property type="entry name" value="GLHYDRLASE27"/>
</dbReference>
<dbReference type="OrthoDB" id="5795902at2759"/>
<feature type="domain" description="Ricin B lectin" evidence="15">
    <location>
        <begin position="420"/>
        <end position="522"/>
    </location>
</feature>
<dbReference type="Proteomes" id="UP000076744">
    <property type="component" value="Unassembled WGS sequence"/>
</dbReference>
<dbReference type="InterPro" id="IPR013785">
    <property type="entry name" value="Aldolase_TIM"/>
</dbReference>
<dbReference type="PANTHER" id="PTHR11452:SF91">
    <property type="entry name" value="ALPHA-GALACTOSIDASE A-RELATED"/>
    <property type="match status" value="1"/>
</dbReference>
<evidence type="ECO:0000259" key="15">
    <source>
        <dbReference type="Pfam" id="PF00652"/>
    </source>
</evidence>
<dbReference type="InterPro" id="IPR041233">
    <property type="entry name" value="Melibiase_C"/>
</dbReference>
<dbReference type="Gene3D" id="3.20.20.70">
    <property type="entry name" value="Aldolase class I"/>
    <property type="match status" value="1"/>
</dbReference>
<evidence type="ECO:0000256" key="4">
    <source>
        <dbReference type="ARBA" id="ARBA00009743"/>
    </source>
</evidence>
<gene>
    <name evidence="17" type="ORF">ISF_00703</name>
</gene>
<evidence type="ECO:0000256" key="8">
    <source>
        <dbReference type="ARBA" id="ARBA00022734"/>
    </source>
</evidence>
<keyword evidence="18" id="KW-1185">Reference proteome</keyword>
<comment type="similarity">
    <text evidence="4 13">Belongs to the glycosyl hydrolase 27 family.</text>
</comment>
<dbReference type="EMBL" id="AZHB01000001">
    <property type="protein sequence ID" value="OAA73802.1"/>
    <property type="molecule type" value="Genomic_DNA"/>
</dbReference>
<reference evidence="17 18" key="1">
    <citation type="journal article" date="2016" name="Genome Biol. Evol.">
        <title>Divergent and convergent evolution of fungal pathogenicity.</title>
        <authorList>
            <person name="Shang Y."/>
            <person name="Xiao G."/>
            <person name="Zheng P."/>
            <person name="Cen K."/>
            <person name="Zhan S."/>
            <person name="Wang C."/>
        </authorList>
    </citation>
    <scope>NUCLEOTIDE SEQUENCE [LARGE SCALE GENOMIC DNA]</scope>
    <source>
        <strain evidence="17 18">ARSEF 2679</strain>
    </source>
</reference>
<evidence type="ECO:0000256" key="12">
    <source>
        <dbReference type="ARBA" id="ARBA00023295"/>
    </source>
</evidence>
<dbReference type="AlphaFoldDB" id="A0A162JU20"/>
<dbReference type="GO" id="GO:0005576">
    <property type="term" value="C:extracellular region"/>
    <property type="evidence" value="ECO:0007669"/>
    <property type="project" value="UniProtKB-SubCell"/>
</dbReference>
<dbReference type="SUPFAM" id="SSF51011">
    <property type="entry name" value="Glycosyl hydrolase domain"/>
    <property type="match status" value="1"/>
</dbReference>
<dbReference type="CDD" id="cd14792">
    <property type="entry name" value="GH27"/>
    <property type="match status" value="1"/>
</dbReference>
<dbReference type="GO" id="GO:0030246">
    <property type="term" value="F:carbohydrate binding"/>
    <property type="evidence" value="ECO:0007669"/>
    <property type="project" value="UniProtKB-KW"/>
</dbReference>
<comment type="caution">
    <text evidence="17">The sequence shown here is derived from an EMBL/GenBank/DDBJ whole genome shotgun (WGS) entry which is preliminary data.</text>
</comment>
<comment type="function">
    <text evidence="2">Hydrolyzes a variety of simple alpha-D-galactoside as well as more complex molecules such as oligosaccharides and polysaccharides.</text>
</comment>
<evidence type="ECO:0000256" key="7">
    <source>
        <dbReference type="ARBA" id="ARBA00022729"/>
    </source>
</evidence>
<dbReference type="FunFam" id="3.20.20.70:FF:000177">
    <property type="entry name" value="Alpha-galactosidase"/>
    <property type="match status" value="1"/>
</dbReference>
<dbReference type="CDD" id="cd23425">
    <property type="entry name" value="beta-trefoil_Ricin_AglA"/>
    <property type="match status" value="1"/>
</dbReference>
<feature type="chain" id="PRO_5007836142" description="Alpha-galactosidase" evidence="14">
    <location>
        <begin position="20"/>
        <end position="545"/>
    </location>
</feature>
<dbReference type="Gene3D" id="2.80.10.50">
    <property type="match status" value="1"/>
</dbReference>